<evidence type="ECO:0000256" key="15">
    <source>
        <dbReference type="ARBA" id="ARBA00023180"/>
    </source>
</evidence>
<keyword evidence="6 18" id="KW-0812">Transmembrane</keyword>
<feature type="transmembrane region" description="Helical" evidence="18">
    <location>
        <begin position="108"/>
        <end position="125"/>
    </location>
</feature>
<dbReference type="CDD" id="cd07302">
    <property type="entry name" value="CHD"/>
    <property type="match status" value="1"/>
</dbReference>
<proteinExistence type="inferred from homology"/>
<comment type="subcellular location">
    <subcellularLocation>
        <location evidence="4">Membrane</location>
        <topology evidence="4">Multi-pass membrane protein</topology>
    </subcellularLocation>
</comment>
<dbReference type="InterPro" id="IPR018297">
    <property type="entry name" value="A/G_cyclase_CS"/>
</dbReference>
<keyword evidence="7" id="KW-0479">Metal-binding</keyword>
<evidence type="ECO:0000256" key="10">
    <source>
        <dbReference type="ARBA" id="ARBA00022840"/>
    </source>
</evidence>
<comment type="catalytic activity">
    <reaction evidence="1">
        <text>GTP = 3',5'-cyclic GMP + diphosphate</text>
        <dbReference type="Rhea" id="RHEA:13665"/>
        <dbReference type="ChEBI" id="CHEBI:33019"/>
        <dbReference type="ChEBI" id="CHEBI:37565"/>
        <dbReference type="ChEBI" id="CHEBI:57746"/>
        <dbReference type="EC" id="4.6.1.2"/>
    </reaction>
</comment>
<dbReference type="GO" id="GO:0016020">
    <property type="term" value="C:membrane"/>
    <property type="evidence" value="ECO:0007669"/>
    <property type="project" value="UniProtKB-SubCell"/>
</dbReference>
<keyword evidence="13" id="KW-0115">cAMP biosynthesis</keyword>
<dbReference type="SUPFAM" id="SSF55073">
    <property type="entry name" value="Nucleotide cyclase"/>
    <property type="match status" value="1"/>
</dbReference>
<organism evidence="20 21">
    <name type="scientific">Gnathostoma spinigerum</name>
    <dbReference type="NCBI Taxonomy" id="75299"/>
    <lineage>
        <taxon>Eukaryota</taxon>
        <taxon>Metazoa</taxon>
        <taxon>Ecdysozoa</taxon>
        <taxon>Nematoda</taxon>
        <taxon>Chromadorea</taxon>
        <taxon>Rhabditida</taxon>
        <taxon>Spirurina</taxon>
        <taxon>Gnathostomatomorpha</taxon>
        <taxon>Gnathostomatoidea</taxon>
        <taxon>Gnathostomatidae</taxon>
        <taxon>Gnathostoma</taxon>
    </lineage>
</organism>
<feature type="domain" description="Guanylate cyclase" evidence="19">
    <location>
        <begin position="268"/>
        <end position="404"/>
    </location>
</feature>
<evidence type="ECO:0000256" key="7">
    <source>
        <dbReference type="ARBA" id="ARBA00022723"/>
    </source>
</evidence>
<comment type="cofactor">
    <cofactor evidence="3">
        <name>Mg(2+)</name>
        <dbReference type="ChEBI" id="CHEBI:18420"/>
    </cofactor>
</comment>
<evidence type="ECO:0000256" key="17">
    <source>
        <dbReference type="RuleBase" id="RU000405"/>
    </source>
</evidence>
<evidence type="ECO:0000256" key="4">
    <source>
        <dbReference type="ARBA" id="ARBA00004141"/>
    </source>
</evidence>
<evidence type="ECO:0000256" key="8">
    <source>
        <dbReference type="ARBA" id="ARBA00022737"/>
    </source>
</evidence>
<dbReference type="GO" id="GO:0004016">
    <property type="term" value="F:adenylate cyclase activity"/>
    <property type="evidence" value="ECO:0007669"/>
    <property type="project" value="UniProtKB-EC"/>
</dbReference>
<comment type="caution">
    <text evidence="20">The sequence shown here is derived from an EMBL/GenBank/DDBJ whole genome shotgun (WGS) entry which is preliminary data.</text>
</comment>
<feature type="transmembrane region" description="Helical" evidence="18">
    <location>
        <begin position="84"/>
        <end position="103"/>
    </location>
</feature>
<sequence length="462" mass="53375">MVARYRSRKDLVKCGFSRHFKSLCVFLTFFSTTHLLLAQYKISQHFQTSSIDERGVEDCVLQCHNISRFVMAGCQETPSTHAEVAYEITLIMLLSICIFHSLLSVEKIPISFIFCSTAIAMLWTFPPPDLTYREFIFWLYFRPNLDKLLLSDQLAVFCSGRNFLSDLRLFFSFAICFTLLLVTIQSRRYEMLTRFDFLWKLQALEEEKEMEKKHAQNRAVLENILPAHVADHFLKQNPIQRRNTFRNSFVQPHRYKSELYHEGRDRAAIVFITITEFDKFYIELDGNNEGVECLRLLNEIIVDFDTQLDREEFKCIEKIKTISTTYMAASGLTGRVVGNTHVVAIARFAMRLLALIQFINQHSFNNFNLRIGINVGPVVAGVIGAKKPHYDIWGNSVNVASRMDSSGVPGKIQVTEETKRILEAEGYEFECRGVINVKGKGEMTTYFLVIPESEKNFDFNKD</sequence>
<evidence type="ECO:0000259" key="19">
    <source>
        <dbReference type="PROSITE" id="PS50125"/>
    </source>
</evidence>
<evidence type="ECO:0000256" key="14">
    <source>
        <dbReference type="ARBA" id="ARBA00023136"/>
    </source>
</evidence>
<keyword evidence="9" id="KW-0547">Nucleotide-binding</keyword>
<evidence type="ECO:0000256" key="11">
    <source>
        <dbReference type="ARBA" id="ARBA00022842"/>
    </source>
</evidence>
<dbReference type="GO" id="GO:0006171">
    <property type="term" value="P:cAMP biosynthetic process"/>
    <property type="evidence" value="ECO:0007669"/>
    <property type="project" value="UniProtKB-KW"/>
</dbReference>
<dbReference type="GO" id="GO:0005524">
    <property type="term" value="F:ATP binding"/>
    <property type="evidence" value="ECO:0007669"/>
    <property type="project" value="UniProtKB-KW"/>
</dbReference>
<protein>
    <recommendedName>
        <fullName evidence="5">adenylate cyclase</fullName>
        <ecNumber evidence="5">4.6.1.1</ecNumber>
    </recommendedName>
</protein>
<evidence type="ECO:0000256" key="5">
    <source>
        <dbReference type="ARBA" id="ARBA00012201"/>
    </source>
</evidence>
<evidence type="ECO:0000256" key="6">
    <source>
        <dbReference type="ARBA" id="ARBA00022692"/>
    </source>
</evidence>
<keyword evidence="21" id="KW-1185">Reference proteome</keyword>
<dbReference type="Proteomes" id="UP001608902">
    <property type="component" value="Unassembled WGS sequence"/>
</dbReference>
<dbReference type="PROSITE" id="PS50125">
    <property type="entry name" value="GUANYLATE_CYCLASE_2"/>
    <property type="match status" value="1"/>
</dbReference>
<evidence type="ECO:0000313" key="21">
    <source>
        <dbReference type="Proteomes" id="UP001608902"/>
    </source>
</evidence>
<evidence type="ECO:0000256" key="18">
    <source>
        <dbReference type="SAM" id="Phobius"/>
    </source>
</evidence>
<dbReference type="AlphaFoldDB" id="A0ABD6EKD6"/>
<accession>A0ABD6EKD6</accession>
<evidence type="ECO:0000256" key="13">
    <source>
        <dbReference type="ARBA" id="ARBA00022998"/>
    </source>
</evidence>
<keyword evidence="15" id="KW-0325">Glycoprotein</keyword>
<comment type="catalytic activity">
    <reaction evidence="2">
        <text>ATP = 3',5'-cyclic AMP + diphosphate</text>
        <dbReference type="Rhea" id="RHEA:15389"/>
        <dbReference type="ChEBI" id="CHEBI:30616"/>
        <dbReference type="ChEBI" id="CHEBI:33019"/>
        <dbReference type="ChEBI" id="CHEBI:58165"/>
        <dbReference type="EC" id="4.6.1.1"/>
    </reaction>
</comment>
<evidence type="ECO:0000256" key="9">
    <source>
        <dbReference type="ARBA" id="ARBA00022741"/>
    </source>
</evidence>
<dbReference type="InterPro" id="IPR029787">
    <property type="entry name" value="Nucleotide_cyclase"/>
</dbReference>
<evidence type="ECO:0000313" key="20">
    <source>
        <dbReference type="EMBL" id="MFH4980429.1"/>
    </source>
</evidence>
<dbReference type="Pfam" id="PF00211">
    <property type="entry name" value="Guanylate_cyc"/>
    <property type="match status" value="1"/>
</dbReference>
<evidence type="ECO:0000256" key="12">
    <source>
        <dbReference type="ARBA" id="ARBA00022989"/>
    </source>
</evidence>
<evidence type="ECO:0000256" key="3">
    <source>
        <dbReference type="ARBA" id="ARBA00001946"/>
    </source>
</evidence>
<dbReference type="GO" id="GO:0004383">
    <property type="term" value="F:guanylate cyclase activity"/>
    <property type="evidence" value="ECO:0007669"/>
    <property type="project" value="UniProtKB-EC"/>
</dbReference>
<name>A0ABD6EKD6_9BILA</name>
<gene>
    <name evidence="20" type="ORF">AB6A40_007138</name>
</gene>
<dbReference type="EC" id="4.6.1.1" evidence="5"/>
<dbReference type="PANTHER" id="PTHR45627:SF16">
    <property type="entry name" value="ADENYLATE CYCLASE"/>
    <property type="match status" value="1"/>
</dbReference>
<evidence type="ECO:0000256" key="2">
    <source>
        <dbReference type="ARBA" id="ARBA00001593"/>
    </source>
</evidence>
<feature type="transmembrane region" description="Helical" evidence="18">
    <location>
        <begin position="167"/>
        <end position="184"/>
    </location>
</feature>
<dbReference type="PROSITE" id="PS00452">
    <property type="entry name" value="GUANYLATE_CYCLASE_1"/>
    <property type="match status" value="1"/>
</dbReference>
<comment type="similarity">
    <text evidence="17">Belongs to the adenylyl cyclase class-4/guanylyl cyclase family.</text>
</comment>
<feature type="transmembrane region" description="Helical" evidence="18">
    <location>
        <begin position="20"/>
        <end position="40"/>
    </location>
</feature>
<dbReference type="InterPro" id="IPR001054">
    <property type="entry name" value="A/G_cyclase"/>
</dbReference>
<keyword evidence="10" id="KW-0067">ATP-binding</keyword>
<evidence type="ECO:0000256" key="1">
    <source>
        <dbReference type="ARBA" id="ARBA00001436"/>
    </source>
</evidence>
<keyword evidence="11" id="KW-0460">Magnesium</keyword>
<dbReference type="EMBL" id="JBGFUD010005528">
    <property type="protein sequence ID" value="MFH4980429.1"/>
    <property type="molecule type" value="Genomic_DNA"/>
</dbReference>
<keyword evidence="12 18" id="KW-1133">Transmembrane helix</keyword>
<keyword evidence="16 17" id="KW-0456">Lyase</keyword>
<dbReference type="FunFam" id="3.30.70.1230:FF:000001">
    <property type="entry name" value="Adenylate cyclase"/>
    <property type="match status" value="1"/>
</dbReference>
<dbReference type="GO" id="GO:0046872">
    <property type="term" value="F:metal ion binding"/>
    <property type="evidence" value="ECO:0007669"/>
    <property type="project" value="UniProtKB-KW"/>
</dbReference>
<keyword evidence="8" id="KW-0677">Repeat</keyword>
<reference evidence="20 21" key="1">
    <citation type="submission" date="2024-08" db="EMBL/GenBank/DDBJ databases">
        <title>Gnathostoma spinigerum genome.</title>
        <authorList>
            <person name="Gonzalez-Bertolin B."/>
            <person name="Monzon S."/>
            <person name="Zaballos A."/>
            <person name="Jimenez P."/>
            <person name="Dekumyoy P."/>
            <person name="Varona S."/>
            <person name="Cuesta I."/>
            <person name="Sumanam S."/>
            <person name="Adisakwattana P."/>
            <person name="Gasser R.B."/>
            <person name="Hernandez-Gonzalez A."/>
            <person name="Young N.D."/>
            <person name="Perteguer M.J."/>
        </authorList>
    </citation>
    <scope>NUCLEOTIDE SEQUENCE [LARGE SCALE GENOMIC DNA]</scope>
    <source>
        <strain evidence="20">AL3</strain>
        <tissue evidence="20">Liver</tissue>
    </source>
</reference>
<keyword evidence="14 18" id="KW-0472">Membrane</keyword>
<dbReference type="Gene3D" id="3.30.70.1230">
    <property type="entry name" value="Nucleotide cyclase"/>
    <property type="match status" value="1"/>
</dbReference>
<dbReference type="PANTHER" id="PTHR45627">
    <property type="entry name" value="ADENYLATE CYCLASE TYPE 1"/>
    <property type="match status" value="1"/>
</dbReference>
<evidence type="ECO:0000256" key="16">
    <source>
        <dbReference type="ARBA" id="ARBA00023239"/>
    </source>
</evidence>
<dbReference type="SMART" id="SM00044">
    <property type="entry name" value="CYCc"/>
    <property type="match status" value="1"/>
</dbReference>